<comment type="subcellular location">
    <subcellularLocation>
        <location evidence="1">Cell membrane</location>
        <topology evidence="1">Multi-pass membrane protein</topology>
    </subcellularLocation>
</comment>
<dbReference type="InterPro" id="IPR023299">
    <property type="entry name" value="ATPase_P-typ_cyto_dom_N"/>
</dbReference>
<evidence type="ECO:0000313" key="12">
    <source>
        <dbReference type="EMBL" id="MBN2963999.1"/>
    </source>
</evidence>
<feature type="transmembrane region" description="Helical" evidence="10">
    <location>
        <begin position="89"/>
        <end position="108"/>
    </location>
</feature>
<reference evidence="13" key="2">
    <citation type="submission" date="2021-02" db="EMBL/GenBank/DDBJ databases">
        <title>Sulfurospirillum tamanensis sp. nov.</title>
        <authorList>
            <person name="Merkel A.Y."/>
        </authorList>
    </citation>
    <scope>NUCLEOTIDE SEQUENCE [LARGE SCALE GENOMIC DNA]</scope>
    <source>
        <strain evidence="13">T05b</strain>
    </source>
</reference>
<dbReference type="Gene3D" id="3.40.1110.10">
    <property type="entry name" value="Calcium-transporting ATPase, cytoplasmic domain N"/>
    <property type="match status" value="1"/>
</dbReference>
<dbReference type="SMART" id="SM00831">
    <property type="entry name" value="Cation_ATPase_N"/>
    <property type="match status" value="1"/>
</dbReference>
<evidence type="ECO:0000256" key="4">
    <source>
        <dbReference type="ARBA" id="ARBA00022692"/>
    </source>
</evidence>
<dbReference type="InterPro" id="IPR001757">
    <property type="entry name" value="P_typ_ATPase"/>
</dbReference>
<keyword evidence="4 10" id="KW-0812">Transmembrane</keyword>
<evidence type="ECO:0000256" key="7">
    <source>
        <dbReference type="ARBA" id="ARBA00022967"/>
    </source>
</evidence>
<keyword evidence="8 10" id="KW-1133">Transmembrane helix</keyword>
<feature type="transmembrane region" description="Helical" evidence="10">
    <location>
        <begin position="792"/>
        <end position="814"/>
    </location>
</feature>
<dbReference type="Gene3D" id="1.20.1110.10">
    <property type="entry name" value="Calcium-transporting ATPase, transmembrane domain"/>
    <property type="match status" value="1"/>
</dbReference>
<name>A0ABS2WS22_9BACT</name>
<dbReference type="NCBIfam" id="TIGR01494">
    <property type="entry name" value="ATPase_P-type"/>
    <property type="match status" value="3"/>
</dbReference>
<dbReference type="Pfam" id="PF00689">
    <property type="entry name" value="Cation_ATPase_C"/>
    <property type="match status" value="1"/>
</dbReference>
<organism evidence="12 13">
    <name type="scientific">Sulfurospirillum tamanense</name>
    <dbReference type="NCBI Taxonomy" id="2813362"/>
    <lineage>
        <taxon>Bacteria</taxon>
        <taxon>Pseudomonadati</taxon>
        <taxon>Campylobacterota</taxon>
        <taxon>Epsilonproteobacteria</taxon>
        <taxon>Campylobacterales</taxon>
        <taxon>Sulfurospirillaceae</taxon>
        <taxon>Sulfurospirillum</taxon>
    </lineage>
</organism>
<dbReference type="Pfam" id="PF00690">
    <property type="entry name" value="Cation_ATPase_N"/>
    <property type="match status" value="1"/>
</dbReference>
<dbReference type="SFLD" id="SFLDG00002">
    <property type="entry name" value="C1.7:_P-type_atpase_like"/>
    <property type="match status" value="1"/>
</dbReference>
<evidence type="ECO:0000256" key="2">
    <source>
        <dbReference type="ARBA" id="ARBA00005675"/>
    </source>
</evidence>
<keyword evidence="9 10" id="KW-0472">Membrane</keyword>
<dbReference type="PANTHER" id="PTHR43294">
    <property type="entry name" value="SODIUM/POTASSIUM-TRANSPORTING ATPASE SUBUNIT ALPHA"/>
    <property type="match status" value="1"/>
</dbReference>
<dbReference type="InterPro" id="IPR004014">
    <property type="entry name" value="ATPase_P-typ_cation-transptr_N"/>
</dbReference>
<dbReference type="SUPFAM" id="SSF81665">
    <property type="entry name" value="Calcium ATPase, transmembrane domain M"/>
    <property type="match status" value="1"/>
</dbReference>
<dbReference type="PRINTS" id="PR00120">
    <property type="entry name" value="HATPASE"/>
</dbReference>
<keyword evidence="7" id="KW-1278">Translocase</keyword>
<dbReference type="Pfam" id="PF08282">
    <property type="entry name" value="Hydrolase_3"/>
    <property type="match status" value="1"/>
</dbReference>
<feature type="transmembrane region" description="Helical" evidence="10">
    <location>
        <begin position="765"/>
        <end position="786"/>
    </location>
</feature>
<dbReference type="PROSITE" id="PS00154">
    <property type="entry name" value="ATPASE_E1_E2"/>
    <property type="match status" value="1"/>
</dbReference>
<dbReference type="EMBL" id="JAFHKK010000006">
    <property type="protein sequence ID" value="MBN2963999.1"/>
    <property type="molecule type" value="Genomic_DNA"/>
</dbReference>
<dbReference type="InterPro" id="IPR023298">
    <property type="entry name" value="ATPase_P-typ_TM_dom_sf"/>
</dbReference>
<feature type="transmembrane region" description="Helical" evidence="10">
    <location>
        <begin position="692"/>
        <end position="717"/>
    </location>
</feature>
<protein>
    <submittedName>
        <fullName evidence="12">Cation-transporting P-type ATPase</fullName>
    </submittedName>
</protein>
<dbReference type="RefSeq" id="WP_205458546.1">
    <property type="nucleotide sequence ID" value="NZ_JAFHKK010000006.1"/>
</dbReference>
<sequence length="895" mass="96880">MPTHWRYTMKKIDTPIYALEADAALLHVKSSPEGLSSQEATLRLERDGPNRLSEPPKESALKRFVYQFHNVLIYVLLGAALLTAVLEHWIDTGVIIGVVLVNAIIGFVQEGKAEKALEGLRQMLASKATVLRDGAWSEIDAALLVEGDVVRLRSGDRVSADMRLLEVTGLRIEEAALTGESVPVFKETKPVREEAGVGDRSCMAHSSTLVVAGRGVGVITATGPRSEIGRIGTMMLEVETLQTPLTLQMEAFGKILSLAIIGIAVCFGLLGWWLHGYGLEEIFLAAIGFAVATIPEGLPAIMTITLALGVERMARRNAITRKLTAVETLGSVSVICSDKTGTLTCNEMTVRHVVTPKGMYGVSGTGYAPVGEVQFEGEAVVLEDHPVLGHFARAMALCNDADIVQKEEKWELVGEPTEGALRAFGMKLGVTPKAKRLGVIPFESENKFMATLVEGEKREIFLKGAPDRLLERAAFQWGASGLEPLDKAFWEGQIEALSFQGLRVLAACAKEAAADQEILGMEDVQEGMVFLGLAGIVDPPRPEAIEAIKACHSAGIRVVMITGDHGGTAMAIAREMGITSERVITGEEIEKADEVSLREKVLTCNVFARTSPEHKLRLVKAFQAGGAVVAMTGDGVNDAPALKRADVGIAMGIKGTEATKEAAKIVLADDNFSSIAAAVKEGRTIYDNLKKAIVFILPTNGAEGLVILTAVLFGLALPLTPLQILWVNMVTAVTLALALSFEPSEPDIMRRPPRKSGERILDGVLVWRIGFVSVLIGGATMGVFFYEIHEGVGLEVARTIAVNTLVFGEIFYLFNARFLRTSSLRKEKLFSNPVAWVCVGILLVLQLVFVYMPFMQFLFASSALAWKHWFISLGIGMVIFGIVEAEKALMRRLYM</sequence>
<dbReference type="InterPro" id="IPR044492">
    <property type="entry name" value="P_typ_ATPase_HD_dom"/>
</dbReference>
<dbReference type="SFLD" id="SFLDS00003">
    <property type="entry name" value="Haloacid_Dehalogenase"/>
    <property type="match status" value="1"/>
</dbReference>
<dbReference type="PRINTS" id="PR00119">
    <property type="entry name" value="CATATPASE"/>
</dbReference>
<evidence type="ECO:0000256" key="8">
    <source>
        <dbReference type="ARBA" id="ARBA00022989"/>
    </source>
</evidence>
<feature type="transmembrane region" description="Helical" evidence="10">
    <location>
        <begin position="255"/>
        <end position="276"/>
    </location>
</feature>
<dbReference type="InterPro" id="IPR050510">
    <property type="entry name" value="Cation_transp_ATPase_P-type"/>
</dbReference>
<evidence type="ECO:0000256" key="5">
    <source>
        <dbReference type="ARBA" id="ARBA00022741"/>
    </source>
</evidence>
<keyword evidence="6" id="KW-0067">ATP-binding</keyword>
<feature type="transmembrane region" description="Helical" evidence="10">
    <location>
        <begin position="64"/>
        <end position="83"/>
    </location>
</feature>
<dbReference type="SUPFAM" id="SSF56784">
    <property type="entry name" value="HAD-like"/>
    <property type="match status" value="1"/>
</dbReference>
<dbReference type="SUPFAM" id="SSF81660">
    <property type="entry name" value="Metal cation-transporting ATPase, ATP-binding domain N"/>
    <property type="match status" value="1"/>
</dbReference>
<dbReference type="InterPro" id="IPR008250">
    <property type="entry name" value="ATPase_P-typ_transduc_dom_A_sf"/>
</dbReference>
<comment type="similarity">
    <text evidence="2">Belongs to the cation transport ATPase (P-type) (TC 3.A.3) family. Type IIA subfamily.</text>
</comment>
<feature type="domain" description="Cation-transporting P-type ATPase N-terminal" evidence="11">
    <location>
        <begin position="15"/>
        <end position="88"/>
    </location>
</feature>
<dbReference type="InterPro" id="IPR018303">
    <property type="entry name" value="ATPase_P-typ_P_site"/>
</dbReference>
<reference evidence="12 13" key="1">
    <citation type="submission" date="2021-02" db="EMBL/GenBank/DDBJ databases">
        <title>Sulfurospirillum tamanensis sp. nov.</title>
        <authorList>
            <person name="Frolova A."/>
            <person name="Merkel A."/>
            <person name="Slobodkin A."/>
        </authorList>
    </citation>
    <scope>NUCLEOTIDE SEQUENCE [LARGE SCALE GENOMIC DNA]</scope>
    <source>
        <strain evidence="12 13">T05b</strain>
    </source>
</reference>
<dbReference type="Pfam" id="PF00122">
    <property type="entry name" value="E1-E2_ATPase"/>
    <property type="match status" value="1"/>
</dbReference>
<dbReference type="Gene3D" id="2.70.150.10">
    <property type="entry name" value="Calcium-transporting ATPase, cytoplasmic transduction domain A"/>
    <property type="match status" value="1"/>
</dbReference>
<feature type="transmembrane region" description="Helical" evidence="10">
    <location>
        <begin position="282"/>
        <end position="308"/>
    </location>
</feature>
<reference evidence="12 13" key="3">
    <citation type="submission" date="2021-02" db="EMBL/GenBank/DDBJ databases">
        <authorList>
            <person name="Merkel A.Y."/>
        </authorList>
    </citation>
    <scope>NUCLEOTIDE SEQUENCE [LARGE SCALE GENOMIC DNA]</scope>
    <source>
        <strain evidence="12 13">T05b</strain>
    </source>
</reference>
<evidence type="ECO:0000256" key="3">
    <source>
        <dbReference type="ARBA" id="ARBA00022475"/>
    </source>
</evidence>
<evidence type="ECO:0000313" key="13">
    <source>
        <dbReference type="Proteomes" id="UP000703590"/>
    </source>
</evidence>
<evidence type="ECO:0000256" key="9">
    <source>
        <dbReference type="ARBA" id="ARBA00023136"/>
    </source>
</evidence>
<dbReference type="PANTHER" id="PTHR43294:SF21">
    <property type="entry name" value="CATION TRANSPORTING ATPASE"/>
    <property type="match status" value="1"/>
</dbReference>
<dbReference type="InterPro" id="IPR059000">
    <property type="entry name" value="ATPase_P-type_domA"/>
</dbReference>
<dbReference type="InterPro" id="IPR006068">
    <property type="entry name" value="ATPase_P-typ_cation-transptr_C"/>
</dbReference>
<dbReference type="InterPro" id="IPR023214">
    <property type="entry name" value="HAD_sf"/>
</dbReference>
<feature type="transmembrane region" description="Helical" evidence="10">
    <location>
        <begin position="866"/>
        <end position="885"/>
    </location>
</feature>
<feature type="transmembrane region" description="Helical" evidence="10">
    <location>
        <begin position="723"/>
        <end position="744"/>
    </location>
</feature>
<comment type="caution">
    <text evidence="12">The sequence shown here is derived from an EMBL/GenBank/DDBJ whole genome shotgun (WGS) entry which is preliminary data.</text>
</comment>
<evidence type="ECO:0000256" key="1">
    <source>
        <dbReference type="ARBA" id="ARBA00004651"/>
    </source>
</evidence>
<accession>A0ABS2WS22</accession>
<keyword evidence="13" id="KW-1185">Reference proteome</keyword>
<evidence type="ECO:0000259" key="11">
    <source>
        <dbReference type="SMART" id="SM00831"/>
    </source>
</evidence>
<dbReference type="Pfam" id="PF13246">
    <property type="entry name" value="Cation_ATPase"/>
    <property type="match status" value="1"/>
</dbReference>
<keyword evidence="3" id="KW-1003">Cell membrane</keyword>
<dbReference type="Proteomes" id="UP000703590">
    <property type="component" value="Unassembled WGS sequence"/>
</dbReference>
<dbReference type="SUPFAM" id="SSF81653">
    <property type="entry name" value="Calcium ATPase, transduction domain A"/>
    <property type="match status" value="1"/>
</dbReference>
<keyword evidence="5" id="KW-0547">Nucleotide-binding</keyword>
<evidence type="ECO:0000256" key="6">
    <source>
        <dbReference type="ARBA" id="ARBA00022840"/>
    </source>
</evidence>
<dbReference type="InterPro" id="IPR036412">
    <property type="entry name" value="HAD-like_sf"/>
</dbReference>
<dbReference type="Gene3D" id="3.40.50.1000">
    <property type="entry name" value="HAD superfamily/HAD-like"/>
    <property type="match status" value="1"/>
</dbReference>
<feature type="transmembrane region" description="Helical" evidence="10">
    <location>
        <begin position="834"/>
        <end position="854"/>
    </location>
</feature>
<dbReference type="SFLD" id="SFLDF00027">
    <property type="entry name" value="p-type_atpase"/>
    <property type="match status" value="1"/>
</dbReference>
<gene>
    <name evidence="12" type="ORF">JWV37_04320</name>
</gene>
<evidence type="ECO:0000256" key="10">
    <source>
        <dbReference type="SAM" id="Phobius"/>
    </source>
</evidence>
<dbReference type="CDD" id="cd02080">
    <property type="entry name" value="P-type_ATPase_cation"/>
    <property type="match status" value="1"/>
</dbReference>
<proteinExistence type="inferred from homology"/>